<feature type="compositionally biased region" description="Basic and acidic residues" evidence="1">
    <location>
        <begin position="102"/>
        <end position="112"/>
    </location>
</feature>
<dbReference type="InterPro" id="IPR031883">
    <property type="entry name" value="DUF4763"/>
</dbReference>
<dbReference type="Pfam" id="PF15960">
    <property type="entry name" value="DUF4763"/>
    <property type="match status" value="1"/>
</dbReference>
<accession>A0AAD4KDH3</accession>
<feature type="compositionally biased region" description="Polar residues" evidence="1">
    <location>
        <begin position="113"/>
        <end position="122"/>
    </location>
</feature>
<feature type="region of interest" description="Disordered" evidence="1">
    <location>
        <begin position="102"/>
        <end position="123"/>
    </location>
</feature>
<gene>
    <name evidence="2" type="ORF">KR093_006606</name>
</gene>
<evidence type="ECO:0000313" key="3">
    <source>
        <dbReference type="Proteomes" id="UP001200034"/>
    </source>
</evidence>
<keyword evidence="3" id="KW-1185">Reference proteome</keyword>
<dbReference type="EMBL" id="JAJJHW010000095">
    <property type="protein sequence ID" value="KAH8387365.1"/>
    <property type="molecule type" value="Genomic_DNA"/>
</dbReference>
<dbReference type="AlphaFoldDB" id="A0AAD4KDH3"/>
<name>A0AAD4KDH3_9MUSC</name>
<evidence type="ECO:0000313" key="2">
    <source>
        <dbReference type="EMBL" id="KAH8387365.1"/>
    </source>
</evidence>
<feature type="region of interest" description="Disordered" evidence="1">
    <location>
        <begin position="284"/>
        <end position="333"/>
    </location>
</feature>
<protein>
    <submittedName>
        <fullName evidence="2">Uncharacterized protein</fullName>
    </submittedName>
</protein>
<reference evidence="2" key="1">
    <citation type="journal article" date="2021" name="Mol. Ecol. Resour.">
        <title>Phylogenomic analyses of the genus Drosophila reveals genomic signals of climate adaptation.</title>
        <authorList>
            <person name="Li F."/>
            <person name="Rane R.V."/>
            <person name="Luria V."/>
            <person name="Xiong Z."/>
            <person name="Chen J."/>
            <person name="Li Z."/>
            <person name="Catullo R.A."/>
            <person name="Griffin P.C."/>
            <person name="Schiffer M."/>
            <person name="Pearce S."/>
            <person name="Lee S.F."/>
            <person name="McElroy K."/>
            <person name="Stocker A."/>
            <person name="Shirriffs J."/>
            <person name="Cockerell F."/>
            <person name="Coppin C."/>
            <person name="Sgro C.M."/>
            <person name="Karger A."/>
            <person name="Cain J.W."/>
            <person name="Weber J.A."/>
            <person name="Santpere G."/>
            <person name="Kirschner M.W."/>
            <person name="Hoffmann A.A."/>
            <person name="Oakeshott J.G."/>
            <person name="Zhang G."/>
        </authorList>
    </citation>
    <scope>NUCLEOTIDE SEQUENCE</scope>
    <source>
        <strain evidence="2">BGI-SZ-2011g</strain>
    </source>
</reference>
<organism evidence="2 3">
    <name type="scientific">Drosophila rubida</name>
    <dbReference type="NCBI Taxonomy" id="30044"/>
    <lineage>
        <taxon>Eukaryota</taxon>
        <taxon>Metazoa</taxon>
        <taxon>Ecdysozoa</taxon>
        <taxon>Arthropoda</taxon>
        <taxon>Hexapoda</taxon>
        <taxon>Insecta</taxon>
        <taxon>Pterygota</taxon>
        <taxon>Neoptera</taxon>
        <taxon>Endopterygota</taxon>
        <taxon>Diptera</taxon>
        <taxon>Brachycera</taxon>
        <taxon>Muscomorpha</taxon>
        <taxon>Ephydroidea</taxon>
        <taxon>Drosophilidae</taxon>
        <taxon>Drosophila</taxon>
    </lineage>
</organism>
<comment type="caution">
    <text evidence="2">The sequence shown here is derived from an EMBL/GenBank/DDBJ whole genome shotgun (WGS) entry which is preliminary data.</text>
</comment>
<feature type="compositionally biased region" description="Basic and acidic residues" evidence="1">
    <location>
        <begin position="296"/>
        <end position="312"/>
    </location>
</feature>
<feature type="compositionally biased region" description="Acidic residues" evidence="1">
    <location>
        <begin position="313"/>
        <end position="333"/>
    </location>
</feature>
<sequence>MFECEPLPDSEDKLIERLGDCNVPVDYMDLLSHRIRCHKIEIFHYDDEVSFTPHDEEEEQELSYGELISIDHTDDEDRLEALVKSLDCLLRRIDQMQLRVKERQHEREERTESGVTEASTEQLKMKKSEPKQVLLSCVEQLEVRNLQHDQHHLQCEINTMLANYRLLRQVLATLRDQMCAENRNCSKLGANVLHYHKWCEDVASELTVCQHRYQTLLATKLTKSEATRVIRANTAKARRRQGTFLSLHRLNFDRQEFDAEIDELLEYASDLRKEMARRFDYPPQRASNMEESTACNDEHADSLLEHEHGHYEEQEEQQEEEDDEEVDTSYTED</sequence>
<feature type="compositionally biased region" description="Polar residues" evidence="1">
    <location>
        <begin position="285"/>
        <end position="295"/>
    </location>
</feature>
<proteinExistence type="predicted"/>
<evidence type="ECO:0000256" key="1">
    <source>
        <dbReference type="SAM" id="MobiDB-lite"/>
    </source>
</evidence>
<dbReference type="Proteomes" id="UP001200034">
    <property type="component" value="Unassembled WGS sequence"/>
</dbReference>